<organism evidence="2 3">
    <name type="scientific">Ovis aries</name>
    <name type="common">Sheep</name>
    <dbReference type="NCBI Taxonomy" id="9940"/>
    <lineage>
        <taxon>Eukaryota</taxon>
        <taxon>Metazoa</taxon>
        <taxon>Chordata</taxon>
        <taxon>Craniata</taxon>
        <taxon>Vertebrata</taxon>
        <taxon>Euteleostomi</taxon>
        <taxon>Mammalia</taxon>
        <taxon>Eutheria</taxon>
        <taxon>Laurasiatheria</taxon>
        <taxon>Artiodactyla</taxon>
        <taxon>Ruminantia</taxon>
        <taxon>Pecora</taxon>
        <taxon>Bovidae</taxon>
        <taxon>Caprinae</taxon>
        <taxon>Ovis</taxon>
    </lineage>
</organism>
<name>A0A836A513_SHEEP</name>
<accession>A0A836A513</accession>
<proteinExistence type="predicted"/>
<dbReference type="AlphaFoldDB" id="A0A836A513"/>
<reference evidence="2 3" key="1">
    <citation type="submission" date="2020-12" db="EMBL/GenBank/DDBJ databases">
        <title>De novo assembly of Tibetan sheep genome.</title>
        <authorList>
            <person name="Li X."/>
        </authorList>
    </citation>
    <scope>NUCLEOTIDE SEQUENCE [LARGE SCALE GENOMIC DNA]</scope>
    <source>
        <tissue evidence="2">Heart</tissue>
    </source>
</reference>
<dbReference type="Proteomes" id="UP000664991">
    <property type="component" value="Unassembled WGS sequence"/>
</dbReference>
<protein>
    <submittedName>
        <fullName evidence="2">Uncharacterized protein</fullName>
    </submittedName>
</protein>
<feature type="region of interest" description="Disordered" evidence="1">
    <location>
        <begin position="121"/>
        <end position="142"/>
    </location>
</feature>
<sequence>VCCGPCPPWVSQSLPGGRNEDPAGLGPGSRGRTWGWVEPGMGLVNPAVCCRPPTPISALGDCPRTPPSPNSRLGCVPSSQLRMSRQAVGWLAGPSVKKGSQMCPCLADPRPLLVQAWWGPGWPASSQQPVTQEEAALGPPDR</sequence>
<feature type="non-terminal residue" evidence="2">
    <location>
        <position position="1"/>
    </location>
</feature>
<comment type="caution">
    <text evidence="2">The sequence shown here is derived from an EMBL/GenBank/DDBJ whole genome shotgun (WGS) entry which is preliminary data.</text>
</comment>
<evidence type="ECO:0000256" key="1">
    <source>
        <dbReference type="SAM" id="MobiDB-lite"/>
    </source>
</evidence>
<gene>
    <name evidence="2" type="ORF">JEQ12_016235</name>
</gene>
<evidence type="ECO:0000313" key="3">
    <source>
        <dbReference type="Proteomes" id="UP000664991"/>
    </source>
</evidence>
<dbReference type="EMBL" id="JAEMGP010000005">
    <property type="protein sequence ID" value="KAG5208670.1"/>
    <property type="molecule type" value="Genomic_DNA"/>
</dbReference>
<evidence type="ECO:0000313" key="2">
    <source>
        <dbReference type="EMBL" id="KAG5208670.1"/>
    </source>
</evidence>